<comment type="pathway">
    <text evidence="3 9">Carbohydrate degradation; glycolysis; pyruvate from D-glyceraldehyde 3-phosphate: step 3/5.</text>
</comment>
<evidence type="ECO:0000256" key="2">
    <source>
        <dbReference type="ARBA" id="ARBA00002315"/>
    </source>
</evidence>
<dbReference type="InterPro" id="IPR017850">
    <property type="entry name" value="Alkaline_phosphatase_core_sf"/>
</dbReference>
<sequence>MIFINQKLKKTVVLIVMDGLGLAPPGPGNAVSLAKTPVLNKIYVNYPHGPLNASGSAVGLPHGTPGNSEVGHINIGAGQVVYQELPRIDRAITDTSFFQNSALIQAINHVKHNNSTLHLMGLASAGNVHSSIEHIFALLYLCQQQQLSQNQVLIHCFTDGRDTPPKSARIYIDQIEGECERRKVGRIASVSGRYFAMDRNNKWDRTKKVYDLLTLGKGKVAPSAEAAIKGAYENNQTDEFIEPTLIMGSGENPPIVRDNDAVIFFNYRPDRSRQLVSSFVLKDFSMFERSVVPKNILFVTLTEYEKGLPVLVAFPPQDIPMPFGRVISEHGMRQLRIAETEKYPHVTYFFDGGREEGFPGEDKILVPSPHVATYDLKPEMSAFEVTKVAVTKIKEKIWDFVLINYANPDMVGHTGNIPAAVKAVETVDTCVGEIIKNVLAIGGVVAVTADHGNCETMINFQTGEPDTNHTTNRVPFIFVSEKPERRELAIGILADIAPTLLTILGIEKPSSMTGRDLLA</sequence>
<evidence type="ECO:0000256" key="1">
    <source>
        <dbReference type="ARBA" id="ARBA00000370"/>
    </source>
</evidence>
<gene>
    <name evidence="9" type="primary">gpmI</name>
    <name evidence="16" type="ORF">ENL96_01195</name>
</gene>
<evidence type="ECO:0000256" key="7">
    <source>
        <dbReference type="ARBA" id="ARBA00023211"/>
    </source>
</evidence>
<dbReference type="InterPro" id="IPR006124">
    <property type="entry name" value="Metalloenzyme"/>
</dbReference>
<feature type="binding site" evidence="9 13">
    <location>
        <position position="68"/>
    </location>
    <ligand>
        <name>Mn(2+)</name>
        <dbReference type="ChEBI" id="CHEBI:29035"/>
        <label>2</label>
    </ligand>
</feature>
<evidence type="ECO:0000259" key="15">
    <source>
        <dbReference type="Pfam" id="PF06415"/>
    </source>
</evidence>
<dbReference type="NCBIfam" id="TIGR01307">
    <property type="entry name" value="pgm_bpd_ind"/>
    <property type="match status" value="1"/>
</dbReference>
<name>A0A7C5YW19_UNCC3</name>
<dbReference type="Gene3D" id="3.40.720.10">
    <property type="entry name" value="Alkaline Phosphatase, subunit A"/>
    <property type="match status" value="1"/>
</dbReference>
<comment type="subunit">
    <text evidence="9">Monomer.</text>
</comment>
<dbReference type="Pfam" id="PF01676">
    <property type="entry name" value="Metalloenzyme"/>
    <property type="match status" value="1"/>
</dbReference>
<dbReference type="SUPFAM" id="SSF53649">
    <property type="entry name" value="Alkaline phosphatase-like"/>
    <property type="match status" value="1"/>
</dbReference>
<dbReference type="FunFam" id="3.40.1450.10:FF:000002">
    <property type="entry name" value="2,3-bisphosphoglycerate-independent phosphoglycerate mutase"/>
    <property type="match status" value="1"/>
</dbReference>
<dbReference type="PANTHER" id="PTHR31637:SF0">
    <property type="entry name" value="2,3-BISPHOSPHOGLYCERATE-INDEPENDENT PHOSPHOGLYCERATE MUTASE"/>
    <property type="match status" value="1"/>
</dbReference>
<dbReference type="AlphaFoldDB" id="A0A7C5YW19"/>
<feature type="binding site" evidence="9 12">
    <location>
        <position position="129"/>
    </location>
    <ligand>
        <name>substrate</name>
    </ligand>
</feature>
<dbReference type="GO" id="GO:0006096">
    <property type="term" value="P:glycolytic process"/>
    <property type="evidence" value="ECO:0007669"/>
    <property type="project" value="UniProtKB-UniRule"/>
</dbReference>
<evidence type="ECO:0000256" key="6">
    <source>
        <dbReference type="ARBA" id="ARBA00023152"/>
    </source>
</evidence>
<dbReference type="SUPFAM" id="SSF64158">
    <property type="entry name" value="2,3-Bisphosphoglycerate-independent phosphoglycerate mutase, substrate-binding domain"/>
    <property type="match status" value="1"/>
</dbReference>
<comment type="similarity">
    <text evidence="4 9">Belongs to the BPG-independent phosphoglycerate mutase family.</text>
</comment>
<feature type="binding site" evidence="9 12">
    <location>
        <position position="199"/>
    </location>
    <ligand>
        <name>substrate</name>
    </ligand>
</feature>
<dbReference type="Pfam" id="PF06415">
    <property type="entry name" value="iPGM_N"/>
    <property type="match status" value="1"/>
</dbReference>
<dbReference type="InterPro" id="IPR011258">
    <property type="entry name" value="BPG-indep_PGM_N"/>
</dbReference>
<evidence type="ECO:0000256" key="13">
    <source>
        <dbReference type="PIRSR" id="PIRSR001492-3"/>
    </source>
</evidence>
<keyword evidence="7 9" id="KW-0464">Manganese</keyword>
<dbReference type="HAMAP" id="MF_01038">
    <property type="entry name" value="GpmI"/>
    <property type="match status" value="1"/>
</dbReference>
<feature type="domain" description="BPG-independent PGAM N-terminal" evidence="15">
    <location>
        <begin position="88"/>
        <end position="306"/>
    </location>
</feature>
<evidence type="ECO:0000256" key="5">
    <source>
        <dbReference type="ARBA" id="ARBA00022723"/>
    </source>
</evidence>
<protein>
    <recommendedName>
        <fullName evidence="9 10">2,3-bisphosphoglycerate-independent phosphoglycerate mutase</fullName>
        <shortName evidence="9">BPG-independent PGAM</shortName>
        <shortName evidence="9">Phosphoglyceromutase</shortName>
        <shortName evidence="9">iPGM</shortName>
        <ecNumber evidence="9 10">5.4.2.12</ecNumber>
    </recommendedName>
</protein>
<feature type="binding site" evidence="9 12">
    <location>
        <position position="193"/>
    </location>
    <ligand>
        <name>substrate</name>
    </ligand>
</feature>
<dbReference type="InterPro" id="IPR005995">
    <property type="entry name" value="Pgm_bpd_ind"/>
</dbReference>
<dbReference type="GO" id="GO:0005829">
    <property type="term" value="C:cytosol"/>
    <property type="evidence" value="ECO:0007669"/>
    <property type="project" value="TreeGrafter"/>
</dbReference>
<dbReference type="EMBL" id="DRVY01000038">
    <property type="protein sequence ID" value="HHR92116.1"/>
    <property type="molecule type" value="Genomic_DNA"/>
</dbReference>
<dbReference type="GO" id="GO:0006007">
    <property type="term" value="P:glucose catabolic process"/>
    <property type="evidence" value="ECO:0007669"/>
    <property type="project" value="InterPro"/>
</dbReference>
<accession>A0A7C5YW19</accession>
<evidence type="ECO:0000256" key="11">
    <source>
        <dbReference type="PIRSR" id="PIRSR001492-1"/>
    </source>
</evidence>
<dbReference type="GO" id="GO:0004619">
    <property type="term" value="F:phosphoglycerate mutase activity"/>
    <property type="evidence" value="ECO:0007669"/>
    <property type="project" value="UniProtKB-UniRule"/>
</dbReference>
<keyword evidence="5 9" id="KW-0479">Metal-binding</keyword>
<comment type="cofactor">
    <cofactor evidence="9">
        <name>Mn(2+)</name>
        <dbReference type="ChEBI" id="CHEBI:29035"/>
    </cofactor>
    <text evidence="9">Binds 2 manganese ions per subunit.</text>
</comment>
<comment type="function">
    <text evidence="2 9">Catalyzes the interconversion of 2-phosphoglycerate and 3-phosphoglycerate.</text>
</comment>
<feature type="binding site" evidence="9 12">
    <location>
        <position position="342"/>
    </location>
    <ligand>
        <name>substrate</name>
    </ligand>
</feature>
<comment type="caution">
    <text evidence="16">The sequence shown here is derived from an EMBL/GenBank/DDBJ whole genome shotgun (WGS) entry which is preliminary data.</text>
</comment>
<evidence type="ECO:0000256" key="12">
    <source>
        <dbReference type="PIRSR" id="PIRSR001492-2"/>
    </source>
</evidence>
<feature type="domain" description="Metalloenzyme" evidence="14">
    <location>
        <begin position="10"/>
        <end position="508"/>
    </location>
</feature>
<dbReference type="Gene3D" id="3.40.1450.10">
    <property type="entry name" value="BPG-independent phosphoglycerate mutase, domain B"/>
    <property type="match status" value="1"/>
</dbReference>
<comment type="catalytic activity">
    <reaction evidence="1 9">
        <text>(2R)-2-phosphoglycerate = (2R)-3-phosphoglycerate</text>
        <dbReference type="Rhea" id="RHEA:15901"/>
        <dbReference type="ChEBI" id="CHEBI:58272"/>
        <dbReference type="ChEBI" id="CHEBI:58289"/>
        <dbReference type="EC" id="5.4.2.12"/>
    </reaction>
</comment>
<feature type="binding site" evidence="9 13">
    <location>
        <position position="18"/>
    </location>
    <ligand>
        <name>Mn(2+)</name>
        <dbReference type="ChEBI" id="CHEBI:29035"/>
        <label>2</label>
    </ligand>
</feature>
<dbReference type="CDD" id="cd16010">
    <property type="entry name" value="iPGM"/>
    <property type="match status" value="1"/>
</dbReference>
<feature type="binding site" evidence="9 13">
    <location>
        <position position="409"/>
    </location>
    <ligand>
        <name>Mn(2+)</name>
        <dbReference type="ChEBI" id="CHEBI:29035"/>
        <label>1</label>
    </ligand>
</feature>
<dbReference type="PIRSF" id="PIRSF001492">
    <property type="entry name" value="IPGAM"/>
    <property type="match status" value="1"/>
</dbReference>
<feature type="binding site" evidence="9 13">
    <location>
        <position position="469"/>
    </location>
    <ligand>
        <name>Mn(2+)</name>
        <dbReference type="ChEBI" id="CHEBI:29035"/>
        <label>1</label>
    </ligand>
</feature>
<feature type="binding site" evidence="9 12">
    <location>
        <begin position="268"/>
        <end position="271"/>
    </location>
    <ligand>
        <name>substrate</name>
    </ligand>
</feature>
<evidence type="ECO:0000256" key="3">
    <source>
        <dbReference type="ARBA" id="ARBA00004798"/>
    </source>
</evidence>
<feature type="active site" description="Phosphoserine intermediate" evidence="9 11">
    <location>
        <position position="68"/>
    </location>
</feature>
<dbReference type="PANTHER" id="PTHR31637">
    <property type="entry name" value="2,3-BISPHOSPHOGLYCERATE-INDEPENDENT PHOSPHOGLYCERATE MUTASE"/>
    <property type="match status" value="1"/>
</dbReference>
<evidence type="ECO:0000313" key="16">
    <source>
        <dbReference type="EMBL" id="HHR92116.1"/>
    </source>
</evidence>
<evidence type="ECO:0000259" key="14">
    <source>
        <dbReference type="Pfam" id="PF01676"/>
    </source>
</evidence>
<evidence type="ECO:0000256" key="9">
    <source>
        <dbReference type="HAMAP-Rule" id="MF_01038"/>
    </source>
</evidence>
<dbReference type="InterPro" id="IPR036646">
    <property type="entry name" value="PGAM_B_sf"/>
</dbReference>
<reference evidence="16" key="1">
    <citation type="journal article" date="2020" name="mSystems">
        <title>Genome- and Community-Level Interaction Insights into Carbon Utilization and Element Cycling Functions of Hydrothermarchaeota in Hydrothermal Sediment.</title>
        <authorList>
            <person name="Zhou Z."/>
            <person name="Liu Y."/>
            <person name="Xu W."/>
            <person name="Pan J."/>
            <person name="Luo Z.H."/>
            <person name="Li M."/>
        </authorList>
    </citation>
    <scope>NUCLEOTIDE SEQUENCE [LARGE SCALE GENOMIC DNA]</scope>
    <source>
        <strain evidence="16">SpSt-1042</strain>
    </source>
</reference>
<feature type="binding site" evidence="9 12">
    <location>
        <begin position="161"/>
        <end position="162"/>
    </location>
    <ligand>
        <name>substrate</name>
    </ligand>
</feature>
<proteinExistence type="inferred from homology"/>
<feature type="binding site" evidence="9 13">
    <location>
        <position position="451"/>
    </location>
    <ligand>
        <name>Mn(2+)</name>
        <dbReference type="ChEBI" id="CHEBI:29035"/>
        <label>2</label>
    </ligand>
</feature>
<evidence type="ECO:0000256" key="10">
    <source>
        <dbReference type="NCBIfam" id="TIGR01307"/>
    </source>
</evidence>
<dbReference type="GO" id="GO:0030145">
    <property type="term" value="F:manganese ion binding"/>
    <property type="evidence" value="ECO:0007669"/>
    <property type="project" value="UniProtKB-UniRule"/>
</dbReference>
<evidence type="ECO:0000256" key="4">
    <source>
        <dbReference type="ARBA" id="ARBA00008819"/>
    </source>
</evidence>
<dbReference type="EC" id="5.4.2.12" evidence="9 10"/>
<dbReference type="UniPathway" id="UPA00109">
    <property type="reaction ID" value="UER00186"/>
</dbReference>
<keyword evidence="6 9" id="KW-0324">Glycolysis</keyword>
<feature type="binding site" evidence="9 13">
    <location>
        <position position="413"/>
    </location>
    <ligand>
        <name>Mn(2+)</name>
        <dbReference type="ChEBI" id="CHEBI:29035"/>
        <label>1</label>
    </ligand>
</feature>
<evidence type="ECO:0000256" key="8">
    <source>
        <dbReference type="ARBA" id="ARBA00023235"/>
    </source>
</evidence>
<keyword evidence="8 9" id="KW-0413">Isomerase</keyword>
<organism evidence="16">
    <name type="scientific">candidate division CPR3 bacterium</name>
    <dbReference type="NCBI Taxonomy" id="2268181"/>
    <lineage>
        <taxon>Bacteria</taxon>
        <taxon>Bacteria division CPR3</taxon>
    </lineage>
</organism>
<feature type="binding site" evidence="9 13">
    <location>
        <position position="450"/>
    </location>
    <ligand>
        <name>Mn(2+)</name>
        <dbReference type="ChEBI" id="CHEBI:29035"/>
        <label>2</label>
    </ligand>
</feature>